<dbReference type="InterPro" id="IPR013651">
    <property type="entry name" value="ATP-grasp_RimK-type"/>
</dbReference>
<dbReference type="Gene3D" id="3.30.470.20">
    <property type="entry name" value="ATP-grasp fold, B domain"/>
    <property type="match status" value="1"/>
</dbReference>
<name>A0ABU0GX12_9BACL</name>
<organism evidence="3 4">
    <name type="scientific">Planomicrobium stackebrandtii</name>
    <dbReference type="NCBI Taxonomy" id="253160"/>
    <lineage>
        <taxon>Bacteria</taxon>
        <taxon>Bacillati</taxon>
        <taxon>Bacillota</taxon>
        <taxon>Bacilli</taxon>
        <taxon>Bacillales</taxon>
        <taxon>Caryophanaceae</taxon>
        <taxon>Planomicrobium</taxon>
    </lineage>
</organism>
<dbReference type="InterPro" id="IPR011761">
    <property type="entry name" value="ATP-grasp"/>
</dbReference>
<keyword evidence="1" id="KW-0067">ATP-binding</keyword>
<evidence type="ECO:0000256" key="1">
    <source>
        <dbReference type="PROSITE-ProRule" id="PRU00409"/>
    </source>
</evidence>
<dbReference type="PANTHER" id="PTHR21621">
    <property type="entry name" value="RIBOSOMAL PROTEIN S6 MODIFICATION PROTEIN"/>
    <property type="match status" value="1"/>
</dbReference>
<dbReference type="Pfam" id="PF08443">
    <property type="entry name" value="RimK"/>
    <property type="match status" value="1"/>
</dbReference>
<feature type="domain" description="ATP-grasp" evidence="2">
    <location>
        <begin position="61"/>
        <end position="250"/>
    </location>
</feature>
<keyword evidence="4" id="KW-1185">Reference proteome</keyword>
<dbReference type="RefSeq" id="WP_308787954.1">
    <property type="nucleotide sequence ID" value="NZ_JAUSWB010000007.1"/>
</dbReference>
<dbReference type="SUPFAM" id="SSF56059">
    <property type="entry name" value="Glutathione synthetase ATP-binding domain-like"/>
    <property type="match status" value="1"/>
</dbReference>
<keyword evidence="3" id="KW-0436">Ligase</keyword>
<dbReference type="PROSITE" id="PS50975">
    <property type="entry name" value="ATP_GRASP"/>
    <property type="match status" value="1"/>
</dbReference>
<proteinExistence type="predicted"/>
<dbReference type="PANTHER" id="PTHR21621:SF0">
    <property type="entry name" value="BETA-CITRYLGLUTAMATE SYNTHASE B-RELATED"/>
    <property type="match status" value="1"/>
</dbReference>
<protein>
    <submittedName>
        <fullName evidence="3">RimK family alpha-L-glutamate ligase</fullName>
    </submittedName>
</protein>
<dbReference type="EMBL" id="JAUSWB010000007">
    <property type="protein sequence ID" value="MDQ0429916.1"/>
    <property type="molecule type" value="Genomic_DNA"/>
</dbReference>
<dbReference type="Proteomes" id="UP001241988">
    <property type="component" value="Unassembled WGS sequence"/>
</dbReference>
<accession>A0ABU0GX12</accession>
<sequence length="265" mass="29851">MKLLYETTDTMRNQGFIDELERFGDAVLVSWDDWSEDGLAMLVDKLHGDTVLFRARRPAAARLLEDHGIRLVNRAEVNRIANDKWQSYQLFLLLGVPAVSTYREALEFPCVAKTVDGHGGSEVWLLDSTEEIPDASSPLIFQPVVEHLADVRAYVIGTEVVGAVKRSSGNSFKANYSLGGAIEKFTLTAAQEKDVLRIARALNSDYIGIDFLLLEDGRYLFNEIEDPVGARSFYETHDENIVELLVEHIRKLEKHAPFRQEDGPK</sequence>
<keyword evidence="1" id="KW-0547">Nucleotide-binding</keyword>
<evidence type="ECO:0000259" key="2">
    <source>
        <dbReference type="PROSITE" id="PS50975"/>
    </source>
</evidence>
<gene>
    <name evidence="3" type="ORF">QOZ98_002752</name>
</gene>
<comment type="caution">
    <text evidence="3">The sequence shown here is derived from an EMBL/GenBank/DDBJ whole genome shotgun (WGS) entry which is preliminary data.</text>
</comment>
<evidence type="ECO:0000313" key="3">
    <source>
        <dbReference type="EMBL" id="MDQ0429916.1"/>
    </source>
</evidence>
<reference evidence="3 4" key="1">
    <citation type="submission" date="2023-07" db="EMBL/GenBank/DDBJ databases">
        <title>Genomic Encyclopedia of Type Strains, Phase IV (KMG-IV): sequencing the most valuable type-strain genomes for metagenomic binning, comparative biology and taxonomic classification.</title>
        <authorList>
            <person name="Goeker M."/>
        </authorList>
    </citation>
    <scope>NUCLEOTIDE SEQUENCE [LARGE SCALE GENOMIC DNA]</scope>
    <source>
        <strain evidence="3 4">DSM 16419</strain>
    </source>
</reference>
<evidence type="ECO:0000313" key="4">
    <source>
        <dbReference type="Proteomes" id="UP001241988"/>
    </source>
</evidence>
<dbReference type="GO" id="GO:0016874">
    <property type="term" value="F:ligase activity"/>
    <property type="evidence" value="ECO:0007669"/>
    <property type="project" value="UniProtKB-KW"/>
</dbReference>
<dbReference type="Gene3D" id="3.40.50.20">
    <property type="match status" value="1"/>
</dbReference>